<evidence type="ECO:0000256" key="3">
    <source>
        <dbReference type="ARBA" id="ARBA00022475"/>
    </source>
</evidence>
<keyword evidence="13" id="KW-1185">Reference proteome</keyword>
<evidence type="ECO:0000256" key="8">
    <source>
        <dbReference type="ARBA" id="ARBA00023136"/>
    </source>
</evidence>
<evidence type="ECO:0000256" key="2">
    <source>
        <dbReference type="ARBA" id="ARBA00022448"/>
    </source>
</evidence>
<dbReference type="InterPro" id="IPR018488">
    <property type="entry name" value="cNMP-bd_CS"/>
</dbReference>
<protein>
    <submittedName>
        <fullName evidence="12">Sodium/hydrogen exchanger family protein</fullName>
    </submittedName>
</protein>
<feature type="domain" description="Cyclic nucleotide-binding" evidence="11">
    <location>
        <begin position="712"/>
        <end position="826"/>
    </location>
</feature>
<feature type="transmembrane region" description="Helical" evidence="10">
    <location>
        <begin position="368"/>
        <end position="387"/>
    </location>
</feature>
<dbReference type="Gene3D" id="6.10.140.1330">
    <property type="match status" value="1"/>
</dbReference>
<dbReference type="PROSITE" id="PS50042">
    <property type="entry name" value="CNMP_BINDING_3"/>
    <property type="match status" value="1"/>
</dbReference>
<evidence type="ECO:0000256" key="10">
    <source>
        <dbReference type="SAM" id="Phobius"/>
    </source>
</evidence>
<evidence type="ECO:0000256" key="7">
    <source>
        <dbReference type="ARBA" id="ARBA00023065"/>
    </source>
</evidence>
<dbReference type="Gene3D" id="2.60.120.10">
    <property type="entry name" value="Jelly Rolls"/>
    <property type="match status" value="1"/>
</dbReference>
<dbReference type="Proteomes" id="UP000321058">
    <property type="component" value="Unassembled WGS sequence"/>
</dbReference>
<gene>
    <name evidence="12" type="ORF">RSO01_12800</name>
</gene>
<evidence type="ECO:0000256" key="9">
    <source>
        <dbReference type="ARBA" id="ARBA00023201"/>
    </source>
</evidence>
<organism evidence="12 13">
    <name type="scientific">Reyranella soli</name>
    <dbReference type="NCBI Taxonomy" id="1230389"/>
    <lineage>
        <taxon>Bacteria</taxon>
        <taxon>Pseudomonadati</taxon>
        <taxon>Pseudomonadota</taxon>
        <taxon>Alphaproteobacteria</taxon>
        <taxon>Hyphomicrobiales</taxon>
        <taxon>Reyranellaceae</taxon>
        <taxon>Reyranella</taxon>
    </lineage>
</organism>
<dbReference type="PANTHER" id="PTHR10110">
    <property type="entry name" value="SODIUM/HYDROGEN EXCHANGER"/>
    <property type="match status" value="1"/>
</dbReference>
<keyword evidence="8 10" id="KW-0472">Membrane</keyword>
<feature type="transmembrane region" description="Helical" evidence="10">
    <location>
        <begin position="399"/>
        <end position="423"/>
    </location>
</feature>
<dbReference type="EMBL" id="BKAJ01000022">
    <property type="protein sequence ID" value="GEP54114.1"/>
    <property type="molecule type" value="Genomic_DNA"/>
</dbReference>
<dbReference type="PANTHER" id="PTHR10110:SF86">
    <property type="entry name" value="SODIUM_HYDROGEN EXCHANGER 7"/>
    <property type="match status" value="1"/>
</dbReference>
<dbReference type="OrthoDB" id="9809206at2"/>
<dbReference type="RefSeq" id="WP_147147363.1">
    <property type="nucleotide sequence ID" value="NZ_BKAJ01000022.1"/>
</dbReference>
<evidence type="ECO:0000313" key="13">
    <source>
        <dbReference type="Proteomes" id="UP000321058"/>
    </source>
</evidence>
<keyword evidence="6" id="KW-0915">Sodium</keyword>
<feature type="transmembrane region" description="Helical" evidence="10">
    <location>
        <begin position="326"/>
        <end position="347"/>
    </location>
</feature>
<keyword evidence="3" id="KW-1003">Cell membrane</keyword>
<dbReference type="GO" id="GO:0098719">
    <property type="term" value="P:sodium ion import across plasma membrane"/>
    <property type="evidence" value="ECO:0007669"/>
    <property type="project" value="TreeGrafter"/>
</dbReference>
<feature type="transmembrane region" description="Helical" evidence="10">
    <location>
        <begin position="263"/>
        <end position="280"/>
    </location>
</feature>
<dbReference type="InterPro" id="IPR000595">
    <property type="entry name" value="cNMP-bd_dom"/>
</dbReference>
<comment type="subcellular location">
    <subcellularLocation>
        <location evidence="1">Cell membrane</location>
        <topology evidence="1">Multi-pass membrane protein</topology>
    </subcellularLocation>
</comment>
<evidence type="ECO:0000256" key="6">
    <source>
        <dbReference type="ARBA" id="ARBA00023053"/>
    </source>
</evidence>
<feature type="transmembrane region" description="Helical" evidence="10">
    <location>
        <begin position="105"/>
        <end position="124"/>
    </location>
</feature>
<dbReference type="SMART" id="SM00100">
    <property type="entry name" value="cNMP"/>
    <property type="match status" value="1"/>
</dbReference>
<sequence length="837" mass="91140">MTDTFYALLAISMVLVVVSLLVPVAERFRLPHTVLLAIAGMGMGFLGSWLINSGVRLGALGDAFVGLDKLEVGADMFLPLFLPPLLFTAGLNIEVRRLMDEVHAVLLLAIVAVVVCIASVGFVVHWATGMDLIVCLLLGAVVSTTDPAAVIGIFRDVGAPKRLSILAEGESLLNDAVAIAAFGLFIGILVSRVDPSAAMPGSPSGVVIVFLREFVGGLVLGFVLARAAMFMLPRLGESDAAIASITVALSYVSFVVADRYLHVSGVVSTVMAALTVAAYGPTHLHPHQWASLKRLWEQLEFWASCLIFVLASMLAANVLLQITWLYFLAVAAVAIAAFTARGVVVFGMLPVLEKVKLVKPVDNRYKAILVWGGLRGAVTIVLAMVAAGNDKLPEHTREFIALSATLFVLFTLFVNATTLGLFMHALGLDKLSRLELALRDRVLALSKINVDRHLAQIIRRRNARIEGLAADPTSAGEAEIEAVPAELALDLEERVKVGLVTLCSRERELYLEQFEQQILSRRMVAVLTASADRLIDNVRDKGVAGYEEWLVDISRPELGFRLALWLHRRLGLERMLTERLADRFETLMVTQSVLTELAAFNISSVADLLGSDAEAALAAVIENRQEAVESAFKALSLQYPGYAESIETRQLERAAIRFESMEYNRRLREGIISREVYNDLRGQLAERRSAISQRPPLDLGLELAKMIERVPLFASLDRPAVVELSKRLRAVVALPGEKIISVGGQPDSMYFIAAGDVTVMLPNFQVTLKEGDFVGEMGLISDSPRSADVVSDGYSHLLALYRKDFRALLDKRPAVRSEIEAMAARRIAENEGKAAAS</sequence>
<evidence type="ECO:0000256" key="1">
    <source>
        <dbReference type="ARBA" id="ARBA00004651"/>
    </source>
</evidence>
<dbReference type="GO" id="GO:0015385">
    <property type="term" value="F:sodium:proton antiporter activity"/>
    <property type="evidence" value="ECO:0007669"/>
    <property type="project" value="InterPro"/>
</dbReference>
<evidence type="ECO:0000313" key="12">
    <source>
        <dbReference type="EMBL" id="GEP54114.1"/>
    </source>
</evidence>
<feature type="transmembrane region" description="Helical" evidence="10">
    <location>
        <begin position="6"/>
        <end position="25"/>
    </location>
</feature>
<dbReference type="SUPFAM" id="SSF51206">
    <property type="entry name" value="cAMP-binding domain-like"/>
    <property type="match status" value="1"/>
</dbReference>
<keyword evidence="4 10" id="KW-0812">Transmembrane</keyword>
<dbReference type="AlphaFoldDB" id="A0A512N543"/>
<feature type="transmembrane region" description="Helical" evidence="10">
    <location>
        <begin position="72"/>
        <end position="93"/>
    </location>
</feature>
<keyword evidence="9" id="KW-0739">Sodium transport</keyword>
<evidence type="ECO:0000256" key="5">
    <source>
        <dbReference type="ARBA" id="ARBA00022989"/>
    </source>
</evidence>
<dbReference type="Pfam" id="PF00027">
    <property type="entry name" value="cNMP_binding"/>
    <property type="match status" value="1"/>
</dbReference>
<dbReference type="InterPro" id="IPR014710">
    <property type="entry name" value="RmlC-like_jellyroll"/>
</dbReference>
<dbReference type="GO" id="GO:0005886">
    <property type="term" value="C:plasma membrane"/>
    <property type="evidence" value="ECO:0007669"/>
    <property type="project" value="UniProtKB-SubCell"/>
</dbReference>
<dbReference type="InterPro" id="IPR018490">
    <property type="entry name" value="cNMP-bd_dom_sf"/>
</dbReference>
<evidence type="ECO:0000259" key="11">
    <source>
        <dbReference type="PROSITE" id="PS50042"/>
    </source>
</evidence>
<feature type="transmembrane region" description="Helical" evidence="10">
    <location>
        <begin position="130"/>
        <end position="151"/>
    </location>
</feature>
<dbReference type="GO" id="GO:0015386">
    <property type="term" value="F:potassium:proton antiporter activity"/>
    <property type="evidence" value="ECO:0007669"/>
    <property type="project" value="TreeGrafter"/>
</dbReference>
<keyword evidence="5 10" id="KW-1133">Transmembrane helix</keyword>
<feature type="transmembrane region" description="Helical" evidence="10">
    <location>
        <begin position="301"/>
        <end position="320"/>
    </location>
</feature>
<proteinExistence type="predicted"/>
<comment type="caution">
    <text evidence="12">The sequence shown here is derived from an EMBL/GenBank/DDBJ whole genome shotgun (WGS) entry which is preliminary data.</text>
</comment>
<evidence type="ECO:0000256" key="4">
    <source>
        <dbReference type="ARBA" id="ARBA00022692"/>
    </source>
</evidence>
<keyword evidence="7" id="KW-0406">Ion transport</keyword>
<reference evidence="12 13" key="1">
    <citation type="submission" date="2019-07" db="EMBL/GenBank/DDBJ databases">
        <title>Whole genome shotgun sequence of Reyranella soli NBRC 108950.</title>
        <authorList>
            <person name="Hosoyama A."/>
            <person name="Uohara A."/>
            <person name="Ohji S."/>
            <person name="Ichikawa N."/>
        </authorList>
    </citation>
    <scope>NUCLEOTIDE SEQUENCE [LARGE SCALE GENOMIC DNA]</scope>
    <source>
        <strain evidence="12 13">NBRC 108950</strain>
    </source>
</reference>
<feature type="transmembrane region" description="Helical" evidence="10">
    <location>
        <begin position="172"/>
        <end position="193"/>
    </location>
</feature>
<dbReference type="Pfam" id="PF00999">
    <property type="entry name" value="Na_H_Exchanger"/>
    <property type="match status" value="1"/>
</dbReference>
<keyword evidence="2" id="KW-0813">Transport</keyword>
<dbReference type="CDD" id="cd00038">
    <property type="entry name" value="CAP_ED"/>
    <property type="match status" value="1"/>
</dbReference>
<dbReference type="InterPro" id="IPR006153">
    <property type="entry name" value="Cation/H_exchanger_TM"/>
</dbReference>
<dbReference type="InterPro" id="IPR018422">
    <property type="entry name" value="Cation/H_exchanger_CPA1"/>
</dbReference>
<accession>A0A512N543</accession>
<name>A0A512N543_9HYPH</name>
<dbReference type="PROSITE" id="PS00889">
    <property type="entry name" value="CNMP_BINDING_2"/>
    <property type="match status" value="1"/>
</dbReference>
<dbReference type="GO" id="GO:0051453">
    <property type="term" value="P:regulation of intracellular pH"/>
    <property type="evidence" value="ECO:0007669"/>
    <property type="project" value="TreeGrafter"/>
</dbReference>
<feature type="transmembrane region" description="Helical" evidence="10">
    <location>
        <begin position="205"/>
        <end position="228"/>
    </location>
</feature>
<feature type="transmembrane region" description="Helical" evidence="10">
    <location>
        <begin position="32"/>
        <end position="52"/>
    </location>
</feature>